<dbReference type="PATRIC" id="fig|1158607.3.peg.3654"/>
<evidence type="ECO:0000256" key="3">
    <source>
        <dbReference type="ARBA" id="ARBA00023163"/>
    </source>
</evidence>
<dbReference type="SMART" id="SM00342">
    <property type="entry name" value="HTH_ARAC"/>
    <property type="match status" value="1"/>
</dbReference>
<organism evidence="5 6">
    <name type="scientific">Enterococcus pallens ATCC BAA-351</name>
    <dbReference type="NCBI Taxonomy" id="1158607"/>
    <lineage>
        <taxon>Bacteria</taxon>
        <taxon>Bacillati</taxon>
        <taxon>Bacillota</taxon>
        <taxon>Bacilli</taxon>
        <taxon>Lactobacillales</taxon>
        <taxon>Enterococcaceae</taxon>
        <taxon>Enterococcus</taxon>
    </lineage>
</organism>
<dbReference type="GO" id="GO:0003700">
    <property type="term" value="F:DNA-binding transcription factor activity"/>
    <property type="evidence" value="ECO:0007669"/>
    <property type="project" value="InterPro"/>
</dbReference>
<evidence type="ECO:0000313" key="6">
    <source>
        <dbReference type="Proteomes" id="UP000013782"/>
    </source>
</evidence>
<keyword evidence="2" id="KW-0238">DNA-binding</keyword>
<evidence type="ECO:0000313" key="5">
    <source>
        <dbReference type="EMBL" id="EOH91118.1"/>
    </source>
</evidence>
<dbReference type="OrthoDB" id="9816335at2"/>
<protein>
    <recommendedName>
        <fullName evidence="4">HTH araC/xylS-type domain-containing protein</fullName>
    </recommendedName>
</protein>
<evidence type="ECO:0000256" key="1">
    <source>
        <dbReference type="ARBA" id="ARBA00023015"/>
    </source>
</evidence>
<evidence type="ECO:0000256" key="2">
    <source>
        <dbReference type="ARBA" id="ARBA00023125"/>
    </source>
</evidence>
<reference evidence="5 6" key="1">
    <citation type="submission" date="2013-02" db="EMBL/GenBank/DDBJ databases">
        <title>The Genome Sequence of Enterococcus pallens BAA-351.</title>
        <authorList>
            <consortium name="The Broad Institute Genome Sequencing Platform"/>
            <consortium name="The Broad Institute Genome Sequencing Center for Infectious Disease"/>
            <person name="Earl A.M."/>
            <person name="Gilmore M.S."/>
            <person name="Lebreton F."/>
            <person name="Walker B."/>
            <person name="Young S.K."/>
            <person name="Zeng Q."/>
            <person name="Gargeya S."/>
            <person name="Fitzgerald M."/>
            <person name="Haas B."/>
            <person name="Abouelleil A."/>
            <person name="Alvarado L."/>
            <person name="Arachchi H.M."/>
            <person name="Berlin A.M."/>
            <person name="Chapman S.B."/>
            <person name="Dewar J."/>
            <person name="Goldberg J."/>
            <person name="Griggs A."/>
            <person name="Gujja S."/>
            <person name="Hansen M."/>
            <person name="Howarth C."/>
            <person name="Imamovic A."/>
            <person name="Larimer J."/>
            <person name="McCowan C."/>
            <person name="Murphy C."/>
            <person name="Neiman D."/>
            <person name="Pearson M."/>
            <person name="Priest M."/>
            <person name="Roberts A."/>
            <person name="Saif S."/>
            <person name="Shea T."/>
            <person name="Sisk P."/>
            <person name="Sykes S."/>
            <person name="Wortman J."/>
            <person name="Nusbaum C."/>
            <person name="Birren B."/>
        </authorList>
    </citation>
    <scope>NUCLEOTIDE SEQUENCE [LARGE SCALE GENOMIC DNA]</scope>
    <source>
        <strain evidence="5 6">ATCC BAA-351</strain>
    </source>
</reference>
<comment type="caution">
    <text evidence="5">The sequence shown here is derived from an EMBL/GenBank/DDBJ whole genome shotgun (WGS) entry which is preliminary data.</text>
</comment>
<dbReference type="EMBL" id="AJAQ01000035">
    <property type="protein sequence ID" value="EOH91118.1"/>
    <property type="molecule type" value="Genomic_DNA"/>
</dbReference>
<dbReference type="RefSeq" id="WP_010758631.1">
    <property type="nucleotide sequence ID" value="NZ_ASWD01000004.1"/>
</dbReference>
<dbReference type="Gene3D" id="1.10.10.60">
    <property type="entry name" value="Homeodomain-like"/>
    <property type="match status" value="2"/>
</dbReference>
<dbReference type="InterPro" id="IPR009057">
    <property type="entry name" value="Homeodomain-like_sf"/>
</dbReference>
<dbReference type="PROSITE" id="PS01124">
    <property type="entry name" value="HTH_ARAC_FAMILY_2"/>
    <property type="match status" value="1"/>
</dbReference>
<evidence type="ECO:0000259" key="4">
    <source>
        <dbReference type="PROSITE" id="PS01124"/>
    </source>
</evidence>
<keyword evidence="6" id="KW-1185">Reference proteome</keyword>
<dbReference type="PANTHER" id="PTHR43280">
    <property type="entry name" value="ARAC-FAMILY TRANSCRIPTIONAL REGULATOR"/>
    <property type="match status" value="1"/>
</dbReference>
<name>R2Q753_9ENTE</name>
<keyword evidence="3" id="KW-0804">Transcription</keyword>
<dbReference type="SUPFAM" id="SSF51215">
    <property type="entry name" value="Regulatory protein AraC"/>
    <property type="match status" value="1"/>
</dbReference>
<sequence>MAYFNEEHYEAFYQFLVTLDCYLHNNEAMAKEVADFANNPKREIAAFVSQQAQGEITVPQGYTRILYILEGTAQVAIDGVEGVYQAGHLFLSNPRTKIVYKESQDTAVVCFYFKESYFTDSLLTQFVEEQQLYRFFVEAISEEFQQISRYLIFHFDQLTDVHVYSLLLLKQVVKMSYFNNKVTKAAFVLLIVEISQGADQALVEKDHHVANDQLIEEVLAYIDTMIRVVKLEETASYFHFHPNYLSALLKEKTGQTFTEIVLQKRILLAQKNLAQTNLSVQEIVEHLGYKDKAFFYKKFKQAVGMTPRLYRIYCQEREEV</sequence>
<dbReference type="InterPro" id="IPR018060">
    <property type="entry name" value="HTH_AraC"/>
</dbReference>
<dbReference type="Proteomes" id="UP000013782">
    <property type="component" value="Unassembled WGS sequence"/>
</dbReference>
<accession>R2Q753</accession>
<dbReference type="InterPro" id="IPR037923">
    <property type="entry name" value="HTH-like"/>
</dbReference>
<dbReference type="SUPFAM" id="SSF46689">
    <property type="entry name" value="Homeodomain-like"/>
    <property type="match status" value="1"/>
</dbReference>
<dbReference type="STRING" id="160454.RV10_GL001065"/>
<dbReference type="Pfam" id="PF12833">
    <property type="entry name" value="HTH_18"/>
    <property type="match status" value="1"/>
</dbReference>
<gene>
    <name evidence="5" type="ORF">UAU_03657</name>
</gene>
<dbReference type="GO" id="GO:0043565">
    <property type="term" value="F:sequence-specific DNA binding"/>
    <property type="evidence" value="ECO:0007669"/>
    <property type="project" value="InterPro"/>
</dbReference>
<dbReference type="AlphaFoldDB" id="R2Q753"/>
<dbReference type="PANTHER" id="PTHR43280:SF2">
    <property type="entry name" value="HTH-TYPE TRANSCRIPTIONAL REGULATOR EXSA"/>
    <property type="match status" value="1"/>
</dbReference>
<keyword evidence="1" id="KW-0805">Transcription regulation</keyword>
<dbReference type="HOGENOM" id="CLU_000445_88_0_9"/>
<dbReference type="eggNOG" id="COG2169">
    <property type="taxonomic scope" value="Bacteria"/>
</dbReference>
<proteinExistence type="predicted"/>
<feature type="domain" description="HTH araC/xylS-type" evidence="4">
    <location>
        <begin position="216"/>
        <end position="313"/>
    </location>
</feature>